<dbReference type="InterPro" id="IPR015943">
    <property type="entry name" value="WD40/YVTN_repeat-like_dom_sf"/>
</dbReference>
<proteinExistence type="predicted"/>
<dbReference type="PANTHER" id="PTHR47199">
    <property type="entry name" value="PHOTOSYSTEM II STABILITY/ASSEMBLY FACTOR HCF136, CHLOROPLASTIC"/>
    <property type="match status" value="1"/>
</dbReference>
<keyword evidence="2" id="KW-1185">Reference proteome</keyword>
<dbReference type="Gene3D" id="2.130.10.10">
    <property type="entry name" value="YVTN repeat-like/Quinoprotein amine dehydrogenase"/>
    <property type="match status" value="1"/>
</dbReference>
<evidence type="ECO:0000313" key="1">
    <source>
        <dbReference type="EMBL" id="NMH26188.1"/>
    </source>
</evidence>
<evidence type="ECO:0000313" key="2">
    <source>
        <dbReference type="Proteomes" id="UP000767947"/>
    </source>
</evidence>
<sequence>MKRYQLSFLIVIIFILTFCKSNFKSNFSEVKSISIDTVLNQKISIRAILVDNDKIWFAGNGNKFGFYDAKANKLQMETITDTSKLEFRSIAQNDVAVFITNIGNPATVFRINKSNLKVEKVYSETHEKVFYDSMNFWNNDEGILIGDPISNCLSIVITRNGGKTWQKVPCENLPKTVEGEAAFAASNTNVIIKGNHCWIVSGGVKSRVFYSSDKGKTWQVFETPIVQGQAMTGIFTADFYDEKIGFIAGGNYEIPTQNFQNKAITFDGGKTWNLVAENQGFGYASCIQFVPNSDGKELISVGATGLHYSSDFGKTWKQFSTDNSLYTIRFVSPNLVFAAGKDKIVRIQLKR</sequence>
<dbReference type="PANTHER" id="PTHR47199:SF2">
    <property type="entry name" value="PHOTOSYSTEM II STABILITY_ASSEMBLY FACTOR HCF136, CHLOROPLASTIC"/>
    <property type="match status" value="1"/>
</dbReference>
<gene>
    <name evidence="1" type="ORF">G6042_13025</name>
</gene>
<dbReference type="RefSeq" id="WP_169524881.1">
    <property type="nucleotide sequence ID" value="NZ_JAAMPT010000209.1"/>
</dbReference>
<reference evidence="1 2" key="1">
    <citation type="submission" date="2020-02" db="EMBL/GenBank/DDBJ databases">
        <title>Flavobacterium sp. genome.</title>
        <authorList>
            <person name="Jung H.S."/>
            <person name="Baek J.H."/>
            <person name="Jeon C.O."/>
        </authorList>
    </citation>
    <scope>NUCLEOTIDE SEQUENCE [LARGE SCALE GENOMIC DNA]</scope>
    <source>
        <strain evidence="1 2">SE-s27</strain>
    </source>
</reference>
<dbReference type="EMBL" id="JAAMPT010000209">
    <property type="protein sequence ID" value="NMH26188.1"/>
    <property type="molecule type" value="Genomic_DNA"/>
</dbReference>
<dbReference type="SUPFAM" id="SSF110296">
    <property type="entry name" value="Oligoxyloglucan reducing end-specific cellobiohydrolase"/>
    <property type="match status" value="1"/>
</dbReference>
<comment type="caution">
    <text evidence="1">The sequence shown here is derived from an EMBL/GenBank/DDBJ whole genome shotgun (WGS) entry which is preliminary data.</text>
</comment>
<accession>A0ABX1QWW6</accession>
<name>A0ABX1QWW6_9FLAO</name>
<organism evidence="1 2">
    <name type="scientific">Flavobacterium solisilvae</name>
    <dbReference type="NCBI Taxonomy" id="1852019"/>
    <lineage>
        <taxon>Bacteria</taxon>
        <taxon>Pseudomonadati</taxon>
        <taxon>Bacteroidota</taxon>
        <taxon>Flavobacteriia</taxon>
        <taxon>Flavobacteriales</taxon>
        <taxon>Flavobacteriaceae</taxon>
        <taxon>Flavobacterium</taxon>
    </lineage>
</organism>
<dbReference type="CDD" id="cd15482">
    <property type="entry name" value="Sialidase_non-viral"/>
    <property type="match status" value="1"/>
</dbReference>
<dbReference type="Proteomes" id="UP000767947">
    <property type="component" value="Unassembled WGS sequence"/>
</dbReference>
<protein>
    <submittedName>
        <fullName evidence="1">Oxidoreductase</fullName>
    </submittedName>
</protein>